<keyword evidence="3" id="KW-0731">Sigma factor</keyword>
<feature type="domain" description="RNA polymerase sigma-70 region 2" evidence="6">
    <location>
        <begin position="18"/>
        <end position="82"/>
    </location>
</feature>
<gene>
    <name evidence="8" type="ORF">MNBD_GAMMA21-2039</name>
</gene>
<keyword evidence="2" id="KW-0805">Transcription regulation</keyword>
<dbReference type="InterPro" id="IPR013249">
    <property type="entry name" value="RNA_pol_sigma70_r4_t2"/>
</dbReference>
<dbReference type="GO" id="GO:0016987">
    <property type="term" value="F:sigma factor activity"/>
    <property type="evidence" value="ECO:0007669"/>
    <property type="project" value="UniProtKB-KW"/>
</dbReference>
<evidence type="ECO:0000256" key="4">
    <source>
        <dbReference type="ARBA" id="ARBA00023125"/>
    </source>
</evidence>
<keyword evidence="5" id="KW-0804">Transcription</keyword>
<dbReference type="Pfam" id="PF08281">
    <property type="entry name" value="Sigma70_r4_2"/>
    <property type="match status" value="1"/>
</dbReference>
<protein>
    <recommendedName>
        <fullName evidence="9">RNA polymerase sigma-54 factor RpoN</fullName>
    </recommendedName>
</protein>
<accession>A0A3B1A346</accession>
<evidence type="ECO:0000259" key="6">
    <source>
        <dbReference type="Pfam" id="PF04542"/>
    </source>
</evidence>
<evidence type="ECO:0000256" key="5">
    <source>
        <dbReference type="ARBA" id="ARBA00023163"/>
    </source>
</evidence>
<dbReference type="SUPFAM" id="SSF88946">
    <property type="entry name" value="Sigma2 domain of RNA polymerase sigma factors"/>
    <property type="match status" value="1"/>
</dbReference>
<dbReference type="InterPro" id="IPR013325">
    <property type="entry name" value="RNA_pol_sigma_r2"/>
</dbReference>
<dbReference type="Gene3D" id="1.10.10.10">
    <property type="entry name" value="Winged helix-like DNA-binding domain superfamily/Winged helix DNA-binding domain"/>
    <property type="match status" value="1"/>
</dbReference>
<dbReference type="Gene3D" id="1.10.1740.10">
    <property type="match status" value="1"/>
</dbReference>
<dbReference type="InterPro" id="IPR007627">
    <property type="entry name" value="RNA_pol_sigma70_r2"/>
</dbReference>
<dbReference type="GO" id="GO:0006352">
    <property type="term" value="P:DNA-templated transcription initiation"/>
    <property type="evidence" value="ECO:0007669"/>
    <property type="project" value="InterPro"/>
</dbReference>
<evidence type="ECO:0000313" key="8">
    <source>
        <dbReference type="EMBL" id="VAW94152.1"/>
    </source>
</evidence>
<evidence type="ECO:0000259" key="7">
    <source>
        <dbReference type="Pfam" id="PF08281"/>
    </source>
</evidence>
<dbReference type="PANTHER" id="PTHR43133:SF8">
    <property type="entry name" value="RNA POLYMERASE SIGMA FACTOR HI_1459-RELATED"/>
    <property type="match status" value="1"/>
</dbReference>
<dbReference type="GO" id="GO:0003677">
    <property type="term" value="F:DNA binding"/>
    <property type="evidence" value="ECO:0007669"/>
    <property type="project" value="UniProtKB-KW"/>
</dbReference>
<dbReference type="SUPFAM" id="SSF88659">
    <property type="entry name" value="Sigma3 and sigma4 domains of RNA polymerase sigma factors"/>
    <property type="match status" value="1"/>
</dbReference>
<dbReference type="InterPro" id="IPR039425">
    <property type="entry name" value="RNA_pol_sigma-70-like"/>
</dbReference>
<reference evidence="8" key="1">
    <citation type="submission" date="2018-06" db="EMBL/GenBank/DDBJ databases">
        <authorList>
            <person name="Zhirakovskaya E."/>
        </authorList>
    </citation>
    <scope>NUCLEOTIDE SEQUENCE</scope>
</reference>
<keyword evidence="4" id="KW-0238">DNA-binding</keyword>
<comment type="similarity">
    <text evidence="1">Belongs to the sigma-70 factor family. ECF subfamily.</text>
</comment>
<name>A0A3B1A346_9ZZZZ</name>
<dbReference type="CDD" id="cd06171">
    <property type="entry name" value="Sigma70_r4"/>
    <property type="match status" value="1"/>
</dbReference>
<feature type="domain" description="RNA polymerase sigma factor 70 region 4 type 2" evidence="7">
    <location>
        <begin position="110"/>
        <end position="161"/>
    </location>
</feature>
<dbReference type="PANTHER" id="PTHR43133">
    <property type="entry name" value="RNA POLYMERASE ECF-TYPE SIGMA FACTO"/>
    <property type="match status" value="1"/>
</dbReference>
<dbReference type="InterPro" id="IPR036388">
    <property type="entry name" value="WH-like_DNA-bd_sf"/>
</dbReference>
<evidence type="ECO:0000256" key="3">
    <source>
        <dbReference type="ARBA" id="ARBA00023082"/>
    </source>
</evidence>
<dbReference type="Pfam" id="PF04542">
    <property type="entry name" value="Sigma70_r2"/>
    <property type="match status" value="1"/>
</dbReference>
<evidence type="ECO:0000256" key="2">
    <source>
        <dbReference type="ARBA" id="ARBA00023015"/>
    </source>
</evidence>
<organism evidence="8">
    <name type="scientific">hydrothermal vent metagenome</name>
    <dbReference type="NCBI Taxonomy" id="652676"/>
    <lineage>
        <taxon>unclassified sequences</taxon>
        <taxon>metagenomes</taxon>
        <taxon>ecological metagenomes</taxon>
    </lineage>
</organism>
<evidence type="ECO:0000256" key="1">
    <source>
        <dbReference type="ARBA" id="ARBA00010641"/>
    </source>
</evidence>
<evidence type="ECO:0008006" key="9">
    <source>
        <dbReference type="Google" id="ProtNLM"/>
    </source>
</evidence>
<dbReference type="InterPro" id="IPR014284">
    <property type="entry name" value="RNA_pol_sigma-70_dom"/>
</dbReference>
<sequence length="185" mass="21568">MNLLNRICTQRDLKQRIADNHKRLYRTVFAWSHDPDLAADIAQEAMTKALKQIGQLRDAGKLNSWLFGILINCWRDHFRQQRDTVDIDDIELTHDETPERLQQTQDMVQSVRRSIARLPETQRLVVTLVNLEGFSYAEVAEILDIPVGTVMSRLSRARSSLAEYLLTYKTDHDVNLEKPKLRRIK</sequence>
<dbReference type="InterPro" id="IPR013324">
    <property type="entry name" value="RNA_pol_sigma_r3/r4-like"/>
</dbReference>
<dbReference type="NCBIfam" id="TIGR02937">
    <property type="entry name" value="sigma70-ECF"/>
    <property type="match status" value="1"/>
</dbReference>
<dbReference type="AlphaFoldDB" id="A0A3B1A346"/>
<dbReference type="EMBL" id="UOFR01000025">
    <property type="protein sequence ID" value="VAW94152.1"/>
    <property type="molecule type" value="Genomic_DNA"/>
</dbReference>
<proteinExistence type="inferred from homology"/>